<name>A0A0H3M6V6_MYCBP</name>
<evidence type="ECO:0000313" key="2">
    <source>
        <dbReference type="Proteomes" id="UP000001472"/>
    </source>
</evidence>
<reference evidence="1 2" key="1">
    <citation type="journal article" date="2007" name="Proc. Natl. Acad. Sci. U.S.A.">
        <title>Genome plasticity of BCG and impact on vaccine efficacy.</title>
        <authorList>
            <person name="Brosch R."/>
            <person name="Gordon S.V."/>
            <person name="Garnier T."/>
            <person name="Eiglmeier K."/>
            <person name="Frigui W."/>
            <person name="Valenti P."/>
            <person name="Dos Santos S."/>
            <person name="Duthoy S."/>
            <person name="Lacroix C."/>
            <person name="Garcia-Pelayo C."/>
            <person name="Inwald J.K."/>
            <person name="Golby P."/>
            <person name="Garcia J.N."/>
            <person name="Hewinson R.G."/>
            <person name="Behr M.A."/>
            <person name="Quail M.A."/>
            <person name="Churcher C."/>
            <person name="Barrell B.G."/>
            <person name="Parkhill J."/>
            <person name="Cole S.T."/>
        </authorList>
    </citation>
    <scope>NUCLEOTIDE SEQUENCE [LARGE SCALE GENOMIC DNA]</scope>
    <source>
        <strain evidence="2">BCG / Pasteur 1173P2</strain>
    </source>
</reference>
<dbReference type="KEGG" id="mbb:BCG_2655"/>
<dbReference type="Proteomes" id="UP000001472">
    <property type="component" value="Chromosome"/>
</dbReference>
<organism evidence="1 2">
    <name type="scientific">Mycobacterium bovis (strain BCG / Pasteur 1173P2)</name>
    <dbReference type="NCBI Taxonomy" id="410289"/>
    <lineage>
        <taxon>Bacteria</taxon>
        <taxon>Bacillati</taxon>
        <taxon>Actinomycetota</taxon>
        <taxon>Actinomycetes</taxon>
        <taxon>Mycobacteriales</taxon>
        <taxon>Mycobacteriaceae</taxon>
        <taxon>Mycobacterium</taxon>
        <taxon>Mycobacterium tuberculosis complex</taxon>
    </lineage>
</organism>
<proteinExistence type="predicted"/>
<dbReference type="HOGENOM" id="CLU_175503_0_0_11"/>
<protein>
    <submittedName>
        <fullName evidence="1">Uncharacterized protein</fullName>
    </submittedName>
</protein>
<gene>
    <name evidence="1" type="ordered locus">BCG_2655</name>
</gene>
<evidence type="ECO:0000313" key="1">
    <source>
        <dbReference type="EMBL" id="CAL72643.1"/>
    </source>
</evidence>
<sequence>MSTQRPRHSGIRAVGPYAWAGRCGRIGRWGVHQEAMMNLAIWHPRKVQSATIYQVTDRLHDGRTARVPGDEITSTVSGWLSELGTQSPLADELARAVRIGDWPAAYAIGEHLSVEIAVAV</sequence>
<dbReference type="EMBL" id="AM408590">
    <property type="protein sequence ID" value="CAL72643.1"/>
    <property type="molecule type" value="Genomic_DNA"/>
</dbReference>
<dbReference type="AlphaFoldDB" id="A0A0H3M6V6"/>
<accession>A0A0H3M6V6</accession>